<organism evidence="7 8">
    <name type="scientific">Methanobrevibacter curvatus</name>
    <dbReference type="NCBI Taxonomy" id="49547"/>
    <lineage>
        <taxon>Archaea</taxon>
        <taxon>Methanobacteriati</taxon>
        <taxon>Methanobacteriota</taxon>
        <taxon>Methanomada group</taxon>
        <taxon>Methanobacteria</taxon>
        <taxon>Methanobacteriales</taxon>
        <taxon>Methanobacteriaceae</taxon>
        <taxon>Methanobrevibacter</taxon>
    </lineage>
</organism>
<comment type="caution">
    <text evidence="6">Lacks conserved residue(s) required for the propagation of feature annotation.</text>
</comment>
<keyword evidence="3 6" id="KW-0418">Kinase</keyword>
<feature type="binding site" evidence="6">
    <location>
        <position position="41"/>
    </location>
    <ligand>
        <name>GTP</name>
        <dbReference type="ChEBI" id="CHEBI:37565"/>
    </ligand>
</feature>
<dbReference type="InterPro" id="IPR007164">
    <property type="entry name" value="GTP-dep_dephospho-CoA_kin"/>
</dbReference>
<dbReference type="OrthoDB" id="15447at2157"/>
<sequence length="166" mass="18895">MYILTKKLRHLLKSPVGELYPDFRDAIPKIKSFNFIFSVGDVTTLNLIENGLIPDLAIVDNHIQRESHDKNFTFTDNIFKIKNPPGTIKKVLWETVDKAIKLSVENDKQLIIVDGEEDLAVLPVMIMAPDNSIVLYGQPNEGLVLVDTKENKNNAKKFLKMMEKTE</sequence>
<dbReference type="PIRSF" id="PIRSF006533">
    <property type="entry name" value="UCP006533"/>
    <property type="match status" value="1"/>
</dbReference>
<proteinExistence type="inferred from homology"/>
<comment type="caution">
    <text evidence="7">The sequence shown here is derived from an EMBL/GenBank/DDBJ whole genome shotgun (WGS) entry which is preliminary data.</text>
</comment>
<evidence type="ECO:0000256" key="5">
    <source>
        <dbReference type="ARBA" id="ARBA00023134"/>
    </source>
</evidence>
<evidence type="ECO:0000256" key="1">
    <source>
        <dbReference type="ARBA" id="ARBA00022679"/>
    </source>
</evidence>
<gene>
    <name evidence="7" type="ORF">MBCUR_07400</name>
</gene>
<feature type="binding site" evidence="6">
    <location>
        <position position="117"/>
    </location>
    <ligand>
        <name>GTP</name>
        <dbReference type="ChEBI" id="CHEBI:37565"/>
    </ligand>
</feature>
<comment type="similarity">
    <text evidence="6">Belongs to the GTP-dependent DPCK family.</text>
</comment>
<reference evidence="7 8" key="1">
    <citation type="submission" date="2016-04" db="EMBL/GenBank/DDBJ databases">
        <title>Genome sequence of Methanobrevibacter curvatus DSM 11111.</title>
        <authorList>
            <person name="Poehlein A."/>
            <person name="Seedorf H."/>
            <person name="Daniel R."/>
        </authorList>
    </citation>
    <scope>NUCLEOTIDE SEQUENCE [LARGE SCALE GENOMIC DNA]</scope>
    <source>
        <strain evidence="7 8">DSM 11111</strain>
    </source>
</reference>
<feature type="binding site" evidence="6">
    <location>
        <position position="60"/>
    </location>
    <ligand>
        <name>GTP</name>
        <dbReference type="ChEBI" id="CHEBI:37565"/>
    </ligand>
</feature>
<evidence type="ECO:0000256" key="2">
    <source>
        <dbReference type="ARBA" id="ARBA00022741"/>
    </source>
</evidence>
<dbReference type="Proteomes" id="UP000077245">
    <property type="component" value="Unassembled WGS sequence"/>
</dbReference>
<dbReference type="AlphaFoldDB" id="A0A166BBY9"/>
<dbReference type="HAMAP" id="MF_00590">
    <property type="entry name" value="Dephospho_CoA_kinase_GTP_dep"/>
    <property type="match status" value="1"/>
</dbReference>
<name>A0A166BBY9_9EURY</name>
<accession>A0A166BBY9</accession>
<evidence type="ECO:0000313" key="7">
    <source>
        <dbReference type="EMBL" id="KZX13129.1"/>
    </source>
</evidence>
<evidence type="ECO:0000313" key="8">
    <source>
        <dbReference type="Proteomes" id="UP000077245"/>
    </source>
</evidence>
<dbReference type="EMBL" id="LWMV01000155">
    <property type="protein sequence ID" value="KZX13129.1"/>
    <property type="molecule type" value="Genomic_DNA"/>
</dbReference>
<dbReference type="GO" id="GO:0015937">
    <property type="term" value="P:coenzyme A biosynthetic process"/>
    <property type="evidence" value="ECO:0007669"/>
    <property type="project" value="UniProtKB-UniRule"/>
</dbReference>
<dbReference type="RefSeq" id="WP_067090365.1">
    <property type="nucleotide sequence ID" value="NZ_LWMV01000155.1"/>
</dbReference>
<dbReference type="STRING" id="49547.MBCUR_07400"/>
<dbReference type="UniPathway" id="UPA00241"/>
<keyword evidence="2 6" id="KW-0547">Nucleotide-binding</keyword>
<dbReference type="PATRIC" id="fig|49547.3.peg.803"/>
<dbReference type="PANTHER" id="PTHR40732">
    <property type="entry name" value="UPF0218 PROTEIN TK1697"/>
    <property type="match status" value="1"/>
</dbReference>
<dbReference type="Pfam" id="PF04019">
    <property type="entry name" value="DUF359"/>
    <property type="match status" value="1"/>
</dbReference>
<protein>
    <recommendedName>
        <fullName evidence="6">GTP-dependent dephospho-CoA kinase</fullName>
        <ecNumber evidence="6">2.7.1.237</ecNumber>
    </recommendedName>
    <alternativeName>
        <fullName evidence="6">Dephospho-coenzyme A kinase</fullName>
        <shortName evidence="6">DPCK</shortName>
    </alternativeName>
</protein>
<dbReference type="PANTHER" id="PTHR40732:SF1">
    <property type="entry name" value="GTP-DEPENDENT DEPHOSPHO-COA KINASE"/>
    <property type="match status" value="1"/>
</dbReference>
<dbReference type="GO" id="GO:0016301">
    <property type="term" value="F:kinase activity"/>
    <property type="evidence" value="ECO:0007669"/>
    <property type="project" value="UniProtKB-UniRule"/>
</dbReference>
<comment type="function">
    <text evidence="6">Catalyzes the GTP-dependent phosphorylation of the 3'-hydroxyl group of dephosphocoenzyme A to form coenzyme A (CoA).</text>
</comment>
<keyword evidence="1 6" id="KW-0808">Transferase</keyword>
<dbReference type="GO" id="GO:0005525">
    <property type="term" value="F:GTP binding"/>
    <property type="evidence" value="ECO:0007669"/>
    <property type="project" value="UniProtKB-UniRule"/>
</dbReference>
<comment type="catalytic activity">
    <reaction evidence="6">
        <text>3'-dephospho-CoA + GTP = GDP + CoA + H(+)</text>
        <dbReference type="Rhea" id="RHEA:61156"/>
        <dbReference type="ChEBI" id="CHEBI:15378"/>
        <dbReference type="ChEBI" id="CHEBI:37565"/>
        <dbReference type="ChEBI" id="CHEBI:57287"/>
        <dbReference type="ChEBI" id="CHEBI:57328"/>
        <dbReference type="ChEBI" id="CHEBI:58189"/>
        <dbReference type="EC" id="2.7.1.237"/>
    </reaction>
</comment>
<dbReference type="EC" id="2.7.1.237" evidence="6"/>
<feature type="binding site" evidence="6">
    <location>
        <position position="42"/>
    </location>
    <ligand>
        <name>GTP</name>
        <dbReference type="ChEBI" id="CHEBI:37565"/>
    </ligand>
</feature>
<evidence type="ECO:0000256" key="4">
    <source>
        <dbReference type="ARBA" id="ARBA00022993"/>
    </source>
</evidence>
<keyword evidence="8" id="KW-1185">Reference proteome</keyword>
<evidence type="ECO:0000256" key="3">
    <source>
        <dbReference type="ARBA" id="ARBA00022777"/>
    </source>
</evidence>
<comment type="pathway">
    <text evidence="6">Cofactor biosynthesis; coenzyme A biosynthesis.</text>
</comment>
<keyword evidence="5 6" id="KW-0342">GTP-binding</keyword>
<keyword evidence="4 6" id="KW-0173">Coenzyme A biosynthesis</keyword>
<evidence type="ECO:0000256" key="6">
    <source>
        <dbReference type="HAMAP-Rule" id="MF_00590"/>
    </source>
</evidence>